<name>A0A0F9XUP5_9ZZZZ</name>
<evidence type="ECO:0000313" key="1">
    <source>
        <dbReference type="EMBL" id="KKN96073.1"/>
    </source>
</evidence>
<proteinExistence type="predicted"/>
<dbReference type="AlphaFoldDB" id="A0A0F9XUP5"/>
<evidence type="ECO:0008006" key="2">
    <source>
        <dbReference type="Google" id="ProtNLM"/>
    </source>
</evidence>
<organism evidence="1">
    <name type="scientific">marine sediment metagenome</name>
    <dbReference type="NCBI Taxonomy" id="412755"/>
    <lineage>
        <taxon>unclassified sequences</taxon>
        <taxon>metagenomes</taxon>
        <taxon>ecological metagenomes</taxon>
    </lineage>
</organism>
<comment type="caution">
    <text evidence="1">The sequence shown here is derived from an EMBL/GenBank/DDBJ whole genome shotgun (WGS) entry which is preliminary data.</text>
</comment>
<sequence length="209" mass="23351">MKYLLVAGSLALISACQSVPETQIQTYSYDSEQHTGMVHVNEKIYSSTHKTCQAKWRSGAVFDPTGLPLNLTSQGHFSLSLDDGAEAIKRFNFLIPQMDDGDVLLKDYQEYNEYLLEPEVDGILTQGRHFFAPEGYVVRVSDVETTGWWTKACIGIDHMYFLDPEGPDSDPLIILDRVVIPYAQKQGSPISFSFGSEVQHAGELSVKPR</sequence>
<gene>
    <name evidence="1" type="ORF">LCGC14_0170020</name>
</gene>
<reference evidence="1" key="1">
    <citation type="journal article" date="2015" name="Nature">
        <title>Complex archaea that bridge the gap between prokaryotes and eukaryotes.</title>
        <authorList>
            <person name="Spang A."/>
            <person name="Saw J.H."/>
            <person name="Jorgensen S.L."/>
            <person name="Zaremba-Niedzwiedzka K."/>
            <person name="Martijn J."/>
            <person name="Lind A.E."/>
            <person name="van Eijk R."/>
            <person name="Schleper C."/>
            <person name="Guy L."/>
            <person name="Ettema T.J."/>
        </authorList>
    </citation>
    <scope>NUCLEOTIDE SEQUENCE</scope>
</reference>
<accession>A0A0F9XUP5</accession>
<dbReference type="EMBL" id="LAZR01000066">
    <property type="protein sequence ID" value="KKN96073.1"/>
    <property type="molecule type" value="Genomic_DNA"/>
</dbReference>
<protein>
    <recommendedName>
        <fullName evidence="2">Lipoprotein</fullName>
    </recommendedName>
</protein>
<dbReference type="PROSITE" id="PS51257">
    <property type="entry name" value="PROKAR_LIPOPROTEIN"/>
    <property type="match status" value="1"/>
</dbReference>